<dbReference type="EMBL" id="JBELPY010000006">
    <property type="protein sequence ID" value="MFL9834594.1"/>
    <property type="molecule type" value="Genomic_DNA"/>
</dbReference>
<gene>
    <name evidence="1" type="ORF">ABS765_11200</name>
</gene>
<sequence>MDNQNQNISMNITNLIPTQLIQNLVDNYRSNQLEVINESLNMEDAHSIWFDLPTLKSFIAEIETQAQLIDQNVKDEDLGIRFYYAAYPQVPEMSVPTDYANRHTLVMIPTKKKDNLDYDFNPLEDTNGALAITGLITDALAMNHGTLVPPKTSIVETY</sequence>
<organism evidence="1 2">
    <name type="scientific">Chryseobacterium terrae</name>
    <dbReference type="NCBI Taxonomy" id="3163299"/>
    <lineage>
        <taxon>Bacteria</taxon>
        <taxon>Pseudomonadati</taxon>
        <taxon>Bacteroidota</taxon>
        <taxon>Flavobacteriia</taxon>
        <taxon>Flavobacteriales</taxon>
        <taxon>Weeksellaceae</taxon>
        <taxon>Chryseobacterium group</taxon>
        <taxon>Chryseobacterium</taxon>
    </lineage>
</organism>
<protein>
    <submittedName>
        <fullName evidence="1">Uncharacterized protein</fullName>
    </submittedName>
</protein>
<comment type="caution">
    <text evidence="1">The sequence shown here is derived from an EMBL/GenBank/DDBJ whole genome shotgun (WGS) entry which is preliminary data.</text>
</comment>
<proteinExistence type="predicted"/>
<dbReference type="RefSeq" id="WP_408090540.1">
    <property type="nucleotide sequence ID" value="NZ_JBELPY010000006.1"/>
</dbReference>
<evidence type="ECO:0000313" key="2">
    <source>
        <dbReference type="Proteomes" id="UP001629058"/>
    </source>
</evidence>
<name>A0ABW8Y3C3_9FLAO</name>
<evidence type="ECO:0000313" key="1">
    <source>
        <dbReference type="EMBL" id="MFL9834594.1"/>
    </source>
</evidence>
<keyword evidence="2" id="KW-1185">Reference proteome</keyword>
<reference evidence="1 2" key="1">
    <citation type="submission" date="2024-06" db="EMBL/GenBank/DDBJ databases">
        <authorList>
            <person name="Kaempfer P."/>
            <person name="Viver T."/>
        </authorList>
    </citation>
    <scope>NUCLEOTIDE SEQUENCE [LARGE SCALE GENOMIC DNA]</scope>
    <source>
        <strain evidence="1 2">ST-37</strain>
    </source>
</reference>
<dbReference type="Proteomes" id="UP001629058">
    <property type="component" value="Unassembled WGS sequence"/>
</dbReference>
<accession>A0ABW8Y3C3</accession>